<organism evidence="1 2">
    <name type="scientific">Streptomyces citrinus</name>
    <dbReference type="NCBI Taxonomy" id="3118173"/>
    <lineage>
        <taxon>Bacteria</taxon>
        <taxon>Bacillati</taxon>
        <taxon>Actinomycetota</taxon>
        <taxon>Actinomycetes</taxon>
        <taxon>Kitasatosporales</taxon>
        <taxon>Streptomycetaceae</taxon>
        <taxon>Streptomyces</taxon>
    </lineage>
</organism>
<reference evidence="1" key="1">
    <citation type="journal article" date="2025" name="Int. J. Syst. Evol. Microbiol.">
        <title>Streptomyces citrinus sp. nov., with yellow diffusible pigment.</title>
        <authorList>
            <person name="He Y."/>
            <person name="Yang E."/>
            <person name="Xu J."/>
            <person name="Sun Y."/>
            <person name="Sun L."/>
        </authorList>
    </citation>
    <scope>NUCLEOTIDE SEQUENCE</scope>
    <source>
        <strain evidence="1">Q6</strain>
    </source>
</reference>
<evidence type="ECO:0000313" key="1">
    <source>
        <dbReference type="EMBL" id="WWQ68056.1"/>
    </source>
</evidence>
<gene>
    <name evidence="1" type="ORF">V2W30_35165</name>
</gene>
<keyword evidence="1" id="KW-0012">Acyltransferase</keyword>
<keyword evidence="2" id="KW-1185">Reference proteome</keyword>
<evidence type="ECO:0000313" key="2">
    <source>
        <dbReference type="Proteomes" id="UP001432251"/>
    </source>
</evidence>
<proteinExistence type="predicted"/>
<dbReference type="Proteomes" id="UP001432251">
    <property type="component" value="Chromosome"/>
</dbReference>
<dbReference type="EMBL" id="CP146022">
    <property type="protein sequence ID" value="WWQ68056.1"/>
    <property type="molecule type" value="Genomic_DNA"/>
</dbReference>
<protein>
    <submittedName>
        <fullName evidence="1">1-acyl-sn-glycerol-3-phosphate acyltransferase</fullName>
    </submittedName>
</protein>
<keyword evidence="1" id="KW-0808">Transferase</keyword>
<name>A0ACD5ALH0_9ACTN</name>
<accession>A0ACD5ALH0</accession>
<sequence>MIKENSAERDKARSDAVDGVLGRLADGYFRVEVSGTEHIPATGPALLVSNHSGAWGLDGLVLHKLLRERTARSVHFYVSPLLYRVPALAAYVSRHGAFTDDPTLGHDLLARGELVGVFPEGTDGVGKDFSRRYRLRPFSPGFAATAVLTGAPIVPVSVVGAEETYPKLGEIRALARRFDLPYFPVTTLLPLPAKWLVTVGEPIPAPPAPASFARRAAVTRRLCDEAWFTVQGMIDRDLRRRTTPFW</sequence>